<dbReference type="PANTHER" id="PTHR43735">
    <property type="entry name" value="APOPTOSIS-INDUCING FACTOR 1"/>
    <property type="match status" value="1"/>
</dbReference>
<sequence>MASTLKNIVILGGSYGGISAAHSILKHTIPDMPNKETYQVVIISAAAEAMCRPGCPRALISDGMFDQSRFFVNIPKQFEQYPKDSFRFVQGTVTQLDHNERTVTYKSAGSLPEQLSFYALVIATGASTPSPLFSFNKDEKLLHTSWANFREALSSAKSILIAGGGPTGIETAGELGEYLNGRAGYLSPKLARPKVAITVVTAGPRILPLLRPSIADKAERLLAKVGVTIIQNARVTKVSPETSGSESNIATRTTVYLDTLEILEADIYIPAHGMIFNTSFISPELLTSDGRVDTNPSTLRVVKAGPRIYAVGDIASAARPAIHNLLAEIPVLSANIKRDLLLDAGVDEGSVGKERVFVEDTKETQLVPIGRSKGVGAARGWGLPSWAVWLIKGRDYWLWTTGALWSGKQWRKEA</sequence>
<dbReference type="GO" id="GO:0005737">
    <property type="term" value="C:cytoplasm"/>
    <property type="evidence" value="ECO:0007669"/>
    <property type="project" value="TreeGrafter"/>
</dbReference>
<reference evidence="6" key="1">
    <citation type="submission" date="2022-07" db="EMBL/GenBank/DDBJ databases">
        <title>Fungi with potential for degradation of polypropylene.</title>
        <authorList>
            <person name="Gostincar C."/>
        </authorList>
    </citation>
    <scope>NUCLEOTIDE SEQUENCE</scope>
    <source>
        <strain evidence="6">EXF-13287</strain>
    </source>
</reference>
<organism evidence="6 7">
    <name type="scientific">Coniochaeta hoffmannii</name>
    <dbReference type="NCBI Taxonomy" id="91930"/>
    <lineage>
        <taxon>Eukaryota</taxon>
        <taxon>Fungi</taxon>
        <taxon>Dikarya</taxon>
        <taxon>Ascomycota</taxon>
        <taxon>Pezizomycotina</taxon>
        <taxon>Sordariomycetes</taxon>
        <taxon>Sordariomycetidae</taxon>
        <taxon>Coniochaetales</taxon>
        <taxon>Coniochaetaceae</taxon>
        <taxon>Coniochaeta</taxon>
    </lineage>
</organism>
<dbReference type="GO" id="GO:0004174">
    <property type="term" value="F:electron-transferring-flavoprotein dehydrogenase activity"/>
    <property type="evidence" value="ECO:0007669"/>
    <property type="project" value="TreeGrafter"/>
</dbReference>
<feature type="domain" description="FAD/NAD(P)-binding" evidence="5">
    <location>
        <begin position="7"/>
        <end position="317"/>
    </location>
</feature>
<proteinExistence type="inferred from homology"/>
<keyword evidence="7" id="KW-1185">Reference proteome</keyword>
<keyword evidence="3" id="KW-0274">FAD</keyword>
<dbReference type="Proteomes" id="UP001174691">
    <property type="component" value="Unassembled WGS sequence"/>
</dbReference>
<evidence type="ECO:0000256" key="2">
    <source>
        <dbReference type="ARBA" id="ARBA00022630"/>
    </source>
</evidence>
<dbReference type="InterPro" id="IPR023753">
    <property type="entry name" value="FAD/NAD-binding_dom"/>
</dbReference>
<dbReference type="Pfam" id="PF07992">
    <property type="entry name" value="Pyr_redox_2"/>
    <property type="match status" value="1"/>
</dbReference>
<evidence type="ECO:0000256" key="4">
    <source>
        <dbReference type="ARBA" id="ARBA00023002"/>
    </source>
</evidence>
<dbReference type="Gene3D" id="3.50.50.100">
    <property type="match status" value="1"/>
</dbReference>
<name>A0AA38SHB4_9PEZI</name>
<dbReference type="GO" id="GO:0050660">
    <property type="term" value="F:flavin adenine dinucleotide binding"/>
    <property type="evidence" value="ECO:0007669"/>
    <property type="project" value="TreeGrafter"/>
</dbReference>
<evidence type="ECO:0000313" key="7">
    <source>
        <dbReference type="Proteomes" id="UP001174691"/>
    </source>
</evidence>
<dbReference type="PRINTS" id="PR00411">
    <property type="entry name" value="PNDRDTASEI"/>
</dbReference>
<dbReference type="EMBL" id="JANBVN010000034">
    <property type="protein sequence ID" value="KAJ9160523.1"/>
    <property type="molecule type" value="Genomic_DNA"/>
</dbReference>
<dbReference type="PRINTS" id="PR00368">
    <property type="entry name" value="FADPNR"/>
</dbReference>
<comment type="caution">
    <text evidence="6">The sequence shown here is derived from an EMBL/GenBank/DDBJ whole genome shotgun (WGS) entry which is preliminary data.</text>
</comment>
<gene>
    <name evidence="6" type="ORF">NKR19_g3176</name>
</gene>
<evidence type="ECO:0000313" key="6">
    <source>
        <dbReference type="EMBL" id="KAJ9160523.1"/>
    </source>
</evidence>
<comment type="similarity">
    <text evidence="1">Belongs to the FAD-dependent oxidoreductase family.</text>
</comment>
<evidence type="ECO:0000256" key="1">
    <source>
        <dbReference type="ARBA" id="ARBA00006442"/>
    </source>
</evidence>
<dbReference type="AlphaFoldDB" id="A0AA38SHB4"/>
<dbReference type="PANTHER" id="PTHR43735:SF3">
    <property type="entry name" value="FERROPTOSIS SUPPRESSOR PROTEIN 1"/>
    <property type="match status" value="1"/>
</dbReference>
<evidence type="ECO:0000256" key="3">
    <source>
        <dbReference type="ARBA" id="ARBA00022827"/>
    </source>
</evidence>
<dbReference type="SUPFAM" id="SSF51905">
    <property type="entry name" value="FAD/NAD(P)-binding domain"/>
    <property type="match status" value="1"/>
</dbReference>
<keyword evidence="4" id="KW-0560">Oxidoreductase</keyword>
<keyword evidence="2" id="KW-0285">Flavoprotein</keyword>
<protein>
    <submittedName>
        <fullName evidence="6">FAD/NAD(P)-binding domain-containing protein</fullName>
    </submittedName>
</protein>
<dbReference type="InterPro" id="IPR036188">
    <property type="entry name" value="FAD/NAD-bd_sf"/>
</dbReference>
<accession>A0AA38SHB4</accession>
<evidence type="ECO:0000259" key="5">
    <source>
        <dbReference type="Pfam" id="PF07992"/>
    </source>
</evidence>